<dbReference type="SMART" id="SM00287">
    <property type="entry name" value="SH3b"/>
    <property type="match status" value="1"/>
</dbReference>
<dbReference type="EMBL" id="WBUI01000004">
    <property type="protein sequence ID" value="KAB2933993.1"/>
    <property type="molecule type" value="Genomic_DNA"/>
</dbReference>
<protein>
    <submittedName>
        <fullName evidence="2">SH3 domain-containing protein</fullName>
    </submittedName>
</protein>
<evidence type="ECO:0000259" key="1">
    <source>
        <dbReference type="PROSITE" id="PS51781"/>
    </source>
</evidence>
<name>A0A833H388_9LEPT</name>
<dbReference type="AlphaFoldDB" id="A0A833H388"/>
<comment type="caution">
    <text evidence="2">The sequence shown here is derived from an EMBL/GenBank/DDBJ whole genome shotgun (WGS) entry which is preliminary data.</text>
</comment>
<reference evidence="2 3" key="1">
    <citation type="submission" date="2019-10" db="EMBL/GenBank/DDBJ databases">
        <title>Extracellular Electron Transfer in a Candidatus Methanoperedens spp. Enrichment Culture.</title>
        <authorList>
            <person name="Berger S."/>
            <person name="Rangel Shaw D."/>
            <person name="Berben T."/>
            <person name="In 'T Zandt M."/>
            <person name="Frank J."/>
            <person name="Reimann J."/>
            <person name="Jetten M.S.M."/>
            <person name="Welte C.U."/>
        </authorList>
    </citation>
    <scope>NUCLEOTIDE SEQUENCE [LARGE SCALE GENOMIC DNA]</scope>
    <source>
        <strain evidence="2">SB12</strain>
    </source>
</reference>
<proteinExistence type="predicted"/>
<dbReference type="Proteomes" id="UP000460298">
    <property type="component" value="Unassembled WGS sequence"/>
</dbReference>
<evidence type="ECO:0000313" key="3">
    <source>
        <dbReference type="Proteomes" id="UP000460298"/>
    </source>
</evidence>
<dbReference type="PROSITE" id="PS51781">
    <property type="entry name" value="SH3B"/>
    <property type="match status" value="1"/>
</dbReference>
<dbReference type="Pfam" id="PF08239">
    <property type="entry name" value="SH3_3"/>
    <property type="match status" value="1"/>
</dbReference>
<dbReference type="Gene3D" id="2.30.30.40">
    <property type="entry name" value="SH3 Domains"/>
    <property type="match status" value="1"/>
</dbReference>
<sequence length="252" mass="27918">MLIYAGNVRMKIVIVLLTLTILIGCKPASKPKEYVSATELRLRSEPSQKGASLEILKFGAEVEVLAVSKENETINGITAPWKQVRYGEKEGWVFGGYLVDQSRYSAIKSCVDAGNIWNNDECRNPIAHAIFQRVILTGGTSSHPCPNDYSRFVFYPDGRCENVSVSVSADIFTGRYSFGHPTSVTCQVSGQRIDQMTGQAHYDSMAVTIEVIDRASARIFFHNADGSNDERRLDISEVIDSGYTEVPVCFEN</sequence>
<evidence type="ECO:0000313" key="2">
    <source>
        <dbReference type="EMBL" id="KAB2933993.1"/>
    </source>
</evidence>
<gene>
    <name evidence="2" type="ORF">F9K24_05870</name>
</gene>
<organism evidence="2 3">
    <name type="scientific">Leptonema illini</name>
    <dbReference type="NCBI Taxonomy" id="183"/>
    <lineage>
        <taxon>Bacteria</taxon>
        <taxon>Pseudomonadati</taxon>
        <taxon>Spirochaetota</taxon>
        <taxon>Spirochaetia</taxon>
        <taxon>Leptospirales</taxon>
        <taxon>Leptospiraceae</taxon>
        <taxon>Leptonema</taxon>
    </lineage>
</organism>
<accession>A0A833H388</accession>
<feature type="domain" description="SH3b" evidence="1">
    <location>
        <begin position="30"/>
        <end position="102"/>
    </location>
</feature>
<dbReference type="InterPro" id="IPR003646">
    <property type="entry name" value="SH3-like_bac-type"/>
</dbReference>